<dbReference type="Pfam" id="PF01568">
    <property type="entry name" value="Molydop_binding"/>
    <property type="match status" value="1"/>
</dbReference>
<dbReference type="Gene3D" id="2.40.40.20">
    <property type="match status" value="1"/>
</dbReference>
<dbReference type="CDD" id="cd02791">
    <property type="entry name" value="MopB_CT_Nitrate-R-NapA-like"/>
    <property type="match status" value="1"/>
</dbReference>
<dbReference type="Gene3D" id="3.40.228.10">
    <property type="entry name" value="Dimethylsulfoxide Reductase, domain 2"/>
    <property type="match status" value="1"/>
</dbReference>
<dbReference type="Gene3D" id="2.20.25.90">
    <property type="entry name" value="ADC-like domains"/>
    <property type="match status" value="1"/>
</dbReference>
<evidence type="ECO:0000259" key="11">
    <source>
        <dbReference type="PROSITE" id="PS51669"/>
    </source>
</evidence>
<organism evidence="12 13">
    <name type="scientific">Methylomonas rivi</name>
    <dbReference type="NCBI Taxonomy" id="2952226"/>
    <lineage>
        <taxon>Bacteria</taxon>
        <taxon>Pseudomonadati</taxon>
        <taxon>Pseudomonadota</taxon>
        <taxon>Gammaproteobacteria</taxon>
        <taxon>Methylococcales</taxon>
        <taxon>Methylococcaceae</taxon>
        <taxon>Methylomonas</taxon>
    </lineage>
</organism>
<evidence type="ECO:0000256" key="4">
    <source>
        <dbReference type="ARBA" id="ARBA00022485"/>
    </source>
</evidence>
<dbReference type="Gene3D" id="1.10.10.1100">
    <property type="entry name" value="BFD-like [2Fe-2S]-binding domain"/>
    <property type="match status" value="1"/>
</dbReference>
<keyword evidence="5" id="KW-0500">Molybdenum</keyword>
<evidence type="ECO:0000256" key="8">
    <source>
        <dbReference type="ARBA" id="ARBA00023004"/>
    </source>
</evidence>
<dbReference type="InterPro" id="IPR041957">
    <property type="entry name" value="CT_Nitrate-R-NapA-like"/>
</dbReference>
<comment type="cofactor">
    <cofactor evidence="1">
        <name>Mo-bis(molybdopterin guanine dinucleotide)</name>
        <dbReference type="ChEBI" id="CHEBI:60539"/>
    </cofactor>
</comment>
<evidence type="ECO:0000313" key="13">
    <source>
        <dbReference type="Proteomes" id="UP001524586"/>
    </source>
</evidence>
<dbReference type="PROSITE" id="PS51669">
    <property type="entry name" value="4FE4S_MOW_BIS_MGD"/>
    <property type="match status" value="1"/>
</dbReference>
<dbReference type="InterPro" id="IPR007419">
    <property type="entry name" value="BFD-like_2Fe2S-bd_dom"/>
</dbReference>
<dbReference type="SUPFAM" id="SSF50692">
    <property type="entry name" value="ADC-like"/>
    <property type="match status" value="1"/>
</dbReference>
<dbReference type="Pfam" id="PF04324">
    <property type="entry name" value="Fer2_BFD"/>
    <property type="match status" value="1"/>
</dbReference>
<comment type="cofactor">
    <cofactor evidence="2">
        <name>[4Fe-4S] cluster</name>
        <dbReference type="ChEBI" id="CHEBI:49883"/>
    </cofactor>
</comment>
<dbReference type="InterPro" id="IPR050123">
    <property type="entry name" value="Prok_molybdopt-oxidoreductase"/>
</dbReference>
<dbReference type="Pfam" id="PF04879">
    <property type="entry name" value="Molybdop_Fe4S4"/>
    <property type="match status" value="1"/>
</dbReference>
<evidence type="ECO:0000256" key="6">
    <source>
        <dbReference type="ARBA" id="ARBA00022723"/>
    </source>
</evidence>
<dbReference type="SMART" id="SM00926">
    <property type="entry name" value="Molybdop_Fe4S4"/>
    <property type="match status" value="1"/>
</dbReference>
<dbReference type="InterPro" id="IPR027467">
    <property type="entry name" value="MopterinOxRdtase_cofactor_BS"/>
</dbReference>
<dbReference type="PANTHER" id="PTHR43105:SF9">
    <property type="entry name" value="NADPH-FE(3+) OXIDOREDUCTASE SUBUNIT ALPHA"/>
    <property type="match status" value="1"/>
</dbReference>
<keyword evidence="9" id="KW-0411">Iron-sulfur</keyword>
<dbReference type="Pfam" id="PF00384">
    <property type="entry name" value="Molybdopterin"/>
    <property type="match status" value="1"/>
</dbReference>
<evidence type="ECO:0000256" key="1">
    <source>
        <dbReference type="ARBA" id="ARBA00001942"/>
    </source>
</evidence>
<dbReference type="Proteomes" id="UP001524586">
    <property type="component" value="Unassembled WGS sequence"/>
</dbReference>
<dbReference type="Gene3D" id="3.40.50.740">
    <property type="match status" value="1"/>
</dbReference>
<dbReference type="InterPro" id="IPR006657">
    <property type="entry name" value="MoPterin_dinucl-bd_dom"/>
</dbReference>
<keyword evidence="7" id="KW-0560">Oxidoreductase</keyword>
<proteinExistence type="inferred from homology"/>
<keyword evidence="4" id="KW-0004">4Fe-4S</keyword>
<evidence type="ECO:0000256" key="2">
    <source>
        <dbReference type="ARBA" id="ARBA00001966"/>
    </source>
</evidence>
<evidence type="ECO:0000256" key="3">
    <source>
        <dbReference type="ARBA" id="ARBA00008747"/>
    </source>
</evidence>
<protein>
    <submittedName>
        <fullName evidence="12">Molybdopterin-dependent oxidoreductase</fullName>
    </submittedName>
</protein>
<accession>A0ABT1U4A5</accession>
<keyword evidence="10" id="KW-0534">Nitrate assimilation</keyword>
<dbReference type="PANTHER" id="PTHR43105">
    <property type="entry name" value="RESPIRATORY NITRATE REDUCTASE"/>
    <property type="match status" value="1"/>
</dbReference>
<dbReference type="InterPro" id="IPR009010">
    <property type="entry name" value="Asp_de-COase-like_dom_sf"/>
</dbReference>
<sequence length="898" mass="97106">MNPTTIKTTCPYCGVGCGIEATLIDSEKHIVNIKGDAQHPANFGRLCSKGATLGDTVGLENRLLQPEIDGQTVDWDSALAYVAERFSAIIAEHGSDAVGFYVSGQLLTEDYYVANKLMKGFIGSANIDTNSRLCMSSAVVGYKRAFGADAVPCSYEDLEQAELIVLVGSNAAWCHPIAFQRIRRAKESNPSLKIVVIDPRATSTCDIADLHLSIKPGMDALLFNGLLAYLAETGSVDRDFIDRHCRDFVPALAAAQGSALDFDELAAACGLAAHDLAQFFAWFAKLKKVVTVYSQGINQSSSGSDKCNAIINCHLAGGKIGKAGSGPFSLTGQPNAMGGREVGGLANMLAAHMDLENPLHVDRVGRFWGSDRVANRQGLKAVELFDAVADGRVKAIWIIATNPVVSMPDADKIKRALQQCELVVVSDCIANTDTMAFAHVKLPATGWSEKDGTVTNLERRISRQRPLFAPSGQARPDWWIVCRIAQRMGFAGFNYRNSAEIFREHAALSGFENDSEHGIRDFDISAFAGIDQAQFDALPPIQWPVTARAMHGTARLFTDGRFYTEHGKACFVPINPRAPFHATDADYPFTLNTGRLRDQWHTMTRTALAAKLNSHKPEPTVEIHPADALRLGFRQHGLAKLTTRWGDMLARVDIAVSQQPGSLFVPMHWTEQLSSRGRVGALVNPVVDPLSGQPESKQTPVRIEIWQPRWQALLLSRQALEIGGAEYLVKVKGAGFWRYQLAGQAAIEDLPKWSKGLLSNDAPGLAECLEYSDIDIGDYRMATIEAGQLSACVFITAQGELPEPGWLCGLFAKPELTRKERLSLLSGLPPPGEQDVGRTVCSCFNVGEKTILRAIAEHKLDSVAGIGACLSAGTGCGSCLPELKTLLAGAGKAAVIGH</sequence>
<keyword evidence="6" id="KW-0479">Metal-binding</keyword>
<name>A0ABT1U4A5_9GAMM</name>
<dbReference type="InterPro" id="IPR006963">
    <property type="entry name" value="Mopterin_OxRdtase_4Fe-4S_dom"/>
</dbReference>
<comment type="similarity">
    <text evidence="3">Belongs to the prokaryotic molybdopterin-containing oxidoreductase family. NasA/NapA/NarB subfamily.</text>
</comment>
<dbReference type="InterPro" id="IPR041854">
    <property type="entry name" value="BFD-like_2Fe2S-bd_dom_sf"/>
</dbReference>
<evidence type="ECO:0000256" key="9">
    <source>
        <dbReference type="ARBA" id="ARBA00023014"/>
    </source>
</evidence>
<evidence type="ECO:0000256" key="7">
    <source>
        <dbReference type="ARBA" id="ARBA00023002"/>
    </source>
</evidence>
<feature type="domain" description="4Fe-4S Mo/W bis-MGD-type" evidence="11">
    <location>
        <begin position="3"/>
        <end position="61"/>
    </location>
</feature>
<gene>
    <name evidence="12" type="ORF">NP596_09445</name>
</gene>
<dbReference type="InterPro" id="IPR006656">
    <property type="entry name" value="Mopterin_OxRdtase"/>
</dbReference>
<evidence type="ECO:0000256" key="5">
    <source>
        <dbReference type="ARBA" id="ARBA00022505"/>
    </source>
</evidence>
<evidence type="ECO:0000256" key="10">
    <source>
        <dbReference type="ARBA" id="ARBA00023063"/>
    </source>
</evidence>
<dbReference type="RefSeq" id="WP_256615082.1">
    <property type="nucleotide sequence ID" value="NZ_JANIBK010000039.1"/>
</dbReference>
<keyword evidence="13" id="KW-1185">Reference proteome</keyword>
<dbReference type="EMBL" id="JANIBK010000039">
    <property type="protein sequence ID" value="MCQ8128683.1"/>
    <property type="molecule type" value="Genomic_DNA"/>
</dbReference>
<comment type="caution">
    <text evidence="12">The sequence shown here is derived from an EMBL/GenBank/DDBJ whole genome shotgun (WGS) entry which is preliminary data.</text>
</comment>
<dbReference type="CDD" id="cd02754">
    <property type="entry name" value="MopB_Nitrate-R-NapA-like"/>
    <property type="match status" value="1"/>
</dbReference>
<dbReference type="SUPFAM" id="SSF53706">
    <property type="entry name" value="Formate dehydrogenase/DMSO reductase, domains 1-3"/>
    <property type="match status" value="1"/>
</dbReference>
<dbReference type="PROSITE" id="PS00551">
    <property type="entry name" value="MOLYBDOPTERIN_PROK_1"/>
    <property type="match status" value="1"/>
</dbReference>
<keyword evidence="8" id="KW-0408">Iron</keyword>
<evidence type="ECO:0000313" key="12">
    <source>
        <dbReference type="EMBL" id="MCQ8128683.1"/>
    </source>
</evidence>
<reference evidence="12 13" key="1">
    <citation type="submission" date="2022-07" db="EMBL/GenBank/DDBJ databases">
        <title>Methylomonas rivi sp. nov., Methylomonas rosea sp. nov., Methylomonas aureus sp. nov. and Methylomonas subterranea sp. nov., four novel methanotrophs isolated from a freshwater creek and the deep terrestrial subsurface.</title>
        <authorList>
            <person name="Abin C."/>
            <person name="Sankaranarayanan K."/>
            <person name="Garner C."/>
            <person name="Sindelar R."/>
            <person name="Kotary K."/>
            <person name="Garner R."/>
            <person name="Barclay S."/>
            <person name="Lawson P."/>
            <person name="Krumholz L."/>
        </authorList>
    </citation>
    <scope>NUCLEOTIDE SEQUENCE [LARGE SCALE GENOMIC DNA]</scope>
    <source>
        <strain evidence="12 13">WSC-6</strain>
    </source>
</reference>